<evidence type="ECO:0000313" key="1">
    <source>
        <dbReference type="EMBL" id="VAW73098.1"/>
    </source>
</evidence>
<proteinExistence type="predicted"/>
<sequence length="68" mass="8071">MLTIYTLEKLHSIYEKTGRIKRLHEMMTEAKNLTPRYNPARSKASIKLSRGKSPLLFVKIDPYWYIDD</sequence>
<name>A0A3B0XXK1_9ZZZZ</name>
<dbReference type="AlphaFoldDB" id="A0A3B0XXK1"/>
<reference evidence="1" key="1">
    <citation type="submission" date="2018-06" db="EMBL/GenBank/DDBJ databases">
        <authorList>
            <person name="Zhirakovskaya E."/>
        </authorList>
    </citation>
    <scope>NUCLEOTIDE SEQUENCE</scope>
</reference>
<dbReference type="EMBL" id="UOFL01000041">
    <property type="protein sequence ID" value="VAW73098.1"/>
    <property type="molecule type" value="Genomic_DNA"/>
</dbReference>
<organism evidence="1">
    <name type="scientific">hydrothermal vent metagenome</name>
    <dbReference type="NCBI Taxonomy" id="652676"/>
    <lineage>
        <taxon>unclassified sequences</taxon>
        <taxon>metagenomes</taxon>
        <taxon>ecological metagenomes</taxon>
    </lineage>
</organism>
<protein>
    <submittedName>
        <fullName evidence="1">Uncharacterized protein</fullName>
    </submittedName>
</protein>
<accession>A0A3B0XXK1</accession>
<gene>
    <name evidence="1" type="ORF">MNBD_GAMMA12-514</name>
</gene>